<dbReference type="PANTHER" id="PTHR42837:SF2">
    <property type="entry name" value="MEMBRANE METALLOPROTEASE ARASP2, CHLOROPLASTIC-RELATED"/>
    <property type="match status" value="1"/>
</dbReference>
<dbReference type="PaxDb" id="709991-Odosp_1644"/>
<keyword evidence="7 11" id="KW-0862">Zinc</keyword>
<accession>F9Z5J8</accession>
<keyword evidence="6 11" id="KW-0378">Hydrolase</keyword>
<organism evidence="13 14">
    <name type="scientific">Odoribacter splanchnicus (strain ATCC 29572 / DSM 20712 / CIP 104287 / JCM 15291 / NCTC 10825 / 1651/6)</name>
    <name type="common">Bacteroides splanchnicus</name>
    <dbReference type="NCBI Taxonomy" id="709991"/>
    <lineage>
        <taxon>Bacteria</taxon>
        <taxon>Pseudomonadati</taxon>
        <taxon>Bacteroidota</taxon>
        <taxon>Bacteroidia</taxon>
        <taxon>Bacteroidales</taxon>
        <taxon>Odoribacteraceae</taxon>
        <taxon>Odoribacter</taxon>
    </lineage>
</organism>
<keyword evidence="4" id="KW-0645">Protease</keyword>
<feature type="transmembrane region" description="Helical" evidence="11">
    <location>
        <begin position="7"/>
        <end position="24"/>
    </location>
</feature>
<keyword evidence="9 11" id="KW-0482">Metalloprotease</keyword>
<evidence type="ECO:0000256" key="10">
    <source>
        <dbReference type="ARBA" id="ARBA00023136"/>
    </source>
</evidence>
<evidence type="ECO:0000256" key="1">
    <source>
        <dbReference type="ARBA" id="ARBA00001947"/>
    </source>
</evidence>
<dbReference type="HOGENOM" id="CLU_025778_0_0_10"/>
<evidence type="ECO:0000256" key="7">
    <source>
        <dbReference type="ARBA" id="ARBA00022833"/>
    </source>
</evidence>
<dbReference type="SUPFAM" id="SSF50156">
    <property type="entry name" value="PDZ domain-like"/>
    <property type="match status" value="2"/>
</dbReference>
<dbReference type="Gene3D" id="2.30.42.10">
    <property type="match status" value="2"/>
</dbReference>
<feature type="transmembrane region" description="Helical" evidence="11">
    <location>
        <begin position="30"/>
        <end position="55"/>
    </location>
</feature>
<dbReference type="Pfam" id="PF02163">
    <property type="entry name" value="Peptidase_M50"/>
    <property type="match status" value="1"/>
</dbReference>
<evidence type="ECO:0000256" key="6">
    <source>
        <dbReference type="ARBA" id="ARBA00022801"/>
    </source>
</evidence>
<dbReference type="GO" id="GO:0004222">
    <property type="term" value="F:metalloendopeptidase activity"/>
    <property type="evidence" value="ECO:0007669"/>
    <property type="project" value="InterPro"/>
</dbReference>
<dbReference type="AlphaFoldDB" id="F9Z5J8"/>
<dbReference type="InterPro" id="IPR036034">
    <property type="entry name" value="PDZ_sf"/>
</dbReference>
<dbReference type="InterPro" id="IPR008915">
    <property type="entry name" value="Peptidase_M50"/>
</dbReference>
<comment type="subcellular location">
    <subcellularLocation>
        <location evidence="2">Membrane</location>
        <topology evidence="2">Multi-pass membrane protein</topology>
    </subcellularLocation>
</comment>
<keyword evidence="14" id="KW-1185">Reference proteome</keyword>
<feature type="transmembrane region" description="Helical" evidence="11">
    <location>
        <begin position="446"/>
        <end position="465"/>
    </location>
</feature>
<evidence type="ECO:0000256" key="11">
    <source>
        <dbReference type="RuleBase" id="RU362031"/>
    </source>
</evidence>
<evidence type="ECO:0000313" key="14">
    <source>
        <dbReference type="Proteomes" id="UP000006657"/>
    </source>
</evidence>
<reference evidence="13 14" key="1">
    <citation type="journal article" date="2011" name="Stand. Genomic Sci.">
        <title>Complete genome sequence of Odoribacter splanchnicus type strain (1651/6).</title>
        <authorList>
            <consortium name="US DOE Joint Genome Institute (JGI-PGF)"/>
            <person name="Goker M."/>
            <person name="Gronow S."/>
            <person name="Zeytun A."/>
            <person name="Nolan M."/>
            <person name="Lucas S."/>
            <person name="Lapidus A."/>
            <person name="Hammon N."/>
            <person name="Deshpande S."/>
            <person name="Cheng J.F."/>
            <person name="Pitluck S."/>
            <person name="Liolios K."/>
            <person name="Pagani I."/>
            <person name="Ivanova N."/>
            <person name="Mavromatis K."/>
            <person name="Ovchinikova G."/>
            <person name="Pati A."/>
            <person name="Tapia R."/>
            <person name="Han C."/>
            <person name="Goodwin L."/>
            <person name="Chen A."/>
            <person name="Palaniappan K."/>
            <person name="Land M."/>
            <person name="Hauser L."/>
            <person name="Jeffries C.D."/>
            <person name="Brambilla E.M."/>
            <person name="Rohde M."/>
            <person name="Detter J.C."/>
            <person name="Woyke T."/>
            <person name="Bristow J."/>
            <person name="Markowitz V."/>
            <person name="Hugenholtz P."/>
            <person name="Eisen J.A."/>
            <person name="Kyrpides N.C."/>
            <person name="Klenk H.P."/>
        </authorList>
    </citation>
    <scope>NUCLEOTIDE SEQUENCE [LARGE SCALE GENOMIC DNA]</scope>
    <source>
        <strain evidence="14">ATCC 29572 / DSM 20712 / JCM 15291 / NCTC 10825 / 1651/6</strain>
    </source>
</reference>
<dbReference type="InterPro" id="IPR001478">
    <property type="entry name" value="PDZ"/>
</dbReference>
<dbReference type="eggNOG" id="COG0750">
    <property type="taxonomic scope" value="Bacteria"/>
</dbReference>
<dbReference type="Pfam" id="PF17820">
    <property type="entry name" value="PDZ_6"/>
    <property type="match status" value="1"/>
</dbReference>
<evidence type="ECO:0000256" key="8">
    <source>
        <dbReference type="ARBA" id="ARBA00022989"/>
    </source>
</evidence>
<dbReference type="InterPro" id="IPR004387">
    <property type="entry name" value="Pept_M50_Zn"/>
</dbReference>
<keyword evidence="11" id="KW-0479">Metal-binding</keyword>
<evidence type="ECO:0000256" key="4">
    <source>
        <dbReference type="ARBA" id="ARBA00022670"/>
    </source>
</evidence>
<feature type="transmembrane region" description="Helical" evidence="11">
    <location>
        <begin position="130"/>
        <end position="155"/>
    </location>
</feature>
<feature type="domain" description="PDZ" evidence="12">
    <location>
        <begin position="237"/>
        <end position="312"/>
    </location>
</feature>
<evidence type="ECO:0000256" key="5">
    <source>
        <dbReference type="ARBA" id="ARBA00022692"/>
    </source>
</evidence>
<sequence>MYPPKYLLYSFLAYSLLTLTFYFLPHIMDIFIKIVQFVLSLSILVLFHEFGHFLFAKLFKTRVEKFYMFFNPWFSLFKFKKGETEYGVGWLPLGGYVKIAGMIDESMDTEQMKQPAQPWEFRAKPAWQRLLIMLGGVLVNVLLAFVIYIGILFTWGETYLPAKNVTYGVVCDSVFKNIGMRNGDIIVALDNKEVVRFDDVLPEILFNRSKTIQVLRNGEQVSLDIPDDFIATLLELSSKSFKLNPLLTPRIPVDGIEIQDFGDYSVAYDAGMRKGDKILSVNGHTFRFYDEFSDLLAANKGKRVETTVLRGTDTLSYAFALGEDGKFGFYPLLTANAYELATQKYTLAEAIPAGIEMGIGQLGSYVKQLKLLFSQGDTAYKSVGGMASIANIFPGYWNWHSFWELTALISIMLAVVNILPIPALDGGHVLFLLYEVVTRRKPGEKFMEYAQITGMIFIFGLFILANVNDIIKFFG</sequence>
<dbReference type="KEGG" id="osp:Odosp_1644"/>
<name>F9Z5J8_ODOSD</name>
<evidence type="ECO:0000256" key="3">
    <source>
        <dbReference type="ARBA" id="ARBA00007931"/>
    </source>
</evidence>
<dbReference type="Proteomes" id="UP000006657">
    <property type="component" value="Chromosome"/>
</dbReference>
<dbReference type="CDD" id="cd06163">
    <property type="entry name" value="S2P-M50_PDZ_RseP-like"/>
    <property type="match status" value="1"/>
</dbReference>
<dbReference type="InterPro" id="IPR041489">
    <property type="entry name" value="PDZ_6"/>
</dbReference>
<dbReference type="GO" id="GO:0046872">
    <property type="term" value="F:metal ion binding"/>
    <property type="evidence" value="ECO:0007669"/>
    <property type="project" value="UniProtKB-KW"/>
</dbReference>
<comment type="cofactor">
    <cofactor evidence="1 11">
        <name>Zn(2+)</name>
        <dbReference type="ChEBI" id="CHEBI:29105"/>
    </cofactor>
</comment>
<evidence type="ECO:0000256" key="9">
    <source>
        <dbReference type="ARBA" id="ARBA00023049"/>
    </source>
</evidence>
<dbReference type="EMBL" id="CP002544">
    <property type="protein sequence ID" value="ADY32665.1"/>
    <property type="molecule type" value="Genomic_DNA"/>
</dbReference>
<dbReference type="EC" id="3.4.24.-" evidence="11"/>
<evidence type="ECO:0000313" key="13">
    <source>
        <dbReference type="EMBL" id="ADY32665.1"/>
    </source>
</evidence>
<evidence type="ECO:0000256" key="2">
    <source>
        <dbReference type="ARBA" id="ARBA00004141"/>
    </source>
</evidence>
<dbReference type="PANTHER" id="PTHR42837">
    <property type="entry name" value="REGULATOR OF SIGMA-E PROTEASE RSEP"/>
    <property type="match status" value="1"/>
</dbReference>
<keyword evidence="10 11" id="KW-0472">Membrane</keyword>
<dbReference type="GO" id="GO:0006508">
    <property type="term" value="P:proteolysis"/>
    <property type="evidence" value="ECO:0007669"/>
    <property type="project" value="UniProtKB-KW"/>
</dbReference>
<dbReference type="STRING" id="709991.Odosp_1644"/>
<dbReference type="GO" id="GO:0016020">
    <property type="term" value="C:membrane"/>
    <property type="evidence" value="ECO:0007669"/>
    <property type="project" value="UniProtKB-SubCell"/>
</dbReference>
<dbReference type="NCBIfam" id="TIGR00054">
    <property type="entry name" value="RIP metalloprotease RseP"/>
    <property type="match status" value="1"/>
</dbReference>
<gene>
    <name evidence="13" type="ordered locus">Odosp_1644</name>
</gene>
<proteinExistence type="inferred from homology"/>
<feature type="transmembrane region" description="Helical" evidence="11">
    <location>
        <begin position="408"/>
        <end position="434"/>
    </location>
</feature>
<comment type="similarity">
    <text evidence="3 11">Belongs to the peptidase M50B family.</text>
</comment>
<evidence type="ECO:0000259" key="12">
    <source>
        <dbReference type="SMART" id="SM00228"/>
    </source>
</evidence>
<keyword evidence="5 11" id="KW-0812">Transmembrane</keyword>
<keyword evidence="8 11" id="KW-1133">Transmembrane helix</keyword>
<dbReference type="SMART" id="SM00228">
    <property type="entry name" value="PDZ"/>
    <property type="match status" value="1"/>
</dbReference>
<protein>
    <recommendedName>
        <fullName evidence="11">Zinc metalloprotease</fullName>
        <ecNumber evidence="11">3.4.24.-</ecNumber>
    </recommendedName>
</protein>